<sequence>MCFWATRNAQETRIVYARPHLGAKEVAGPKATGYVEGRAWEEQVLRERNRSFDKRHSQAVSALQAVEFPSSLPTLIATPHAQRQPLLINLLRGGPRRVSLLLPTACALFPLLGHTWWGTLGFAAFLSTEDPGGYLERSHIS</sequence>
<proteinExistence type="predicted"/>
<keyword evidence="3" id="KW-1185">Reference proteome</keyword>
<protein>
    <submittedName>
        <fullName evidence="2">Uncharacterized protein</fullName>
    </submittedName>
</protein>
<reference evidence="2" key="1">
    <citation type="journal article" date="2022" name="bioRxiv">
        <title>Sequencing and chromosome-scale assembly of the giantPleurodeles waltlgenome.</title>
        <authorList>
            <person name="Brown T."/>
            <person name="Elewa A."/>
            <person name="Iarovenko S."/>
            <person name="Subramanian E."/>
            <person name="Araus A.J."/>
            <person name="Petzold A."/>
            <person name="Susuki M."/>
            <person name="Suzuki K.-i.T."/>
            <person name="Hayashi T."/>
            <person name="Toyoda A."/>
            <person name="Oliveira C."/>
            <person name="Osipova E."/>
            <person name="Leigh N.D."/>
            <person name="Simon A."/>
            <person name="Yun M.H."/>
        </authorList>
    </citation>
    <scope>NUCLEOTIDE SEQUENCE</scope>
    <source>
        <strain evidence="2">20211129_DDA</strain>
        <tissue evidence="2">Liver</tissue>
    </source>
</reference>
<evidence type="ECO:0000313" key="3">
    <source>
        <dbReference type="Proteomes" id="UP001066276"/>
    </source>
</evidence>
<evidence type="ECO:0000256" key="1">
    <source>
        <dbReference type="SAM" id="Phobius"/>
    </source>
</evidence>
<dbReference type="AlphaFoldDB" id="A0AAV7UYS0"/>
<feature type="transmembrane region" description="Helical" evidence="1">
    <location>
        <begin position="98"/>
        <end position="117"/>
    </location>
</feature>
<keyword evidence="1" id="KW-1133">Transmembrane helix</keyword>
<accession>A0AAV7UYS0</accession>
<name>A0AAV7UYS0_PLEWA</name>
<keyword evidence="1" id="KW-0472">Membrane</keyword>
<dbReference type="Proteomes" id="UP001066276">
    <property type="component" value="Chromosome 2_2"/>
</dbReference>
<dbReference type="EMBL" id="JANPWB010000004">
    <property type="protein sequence ID" value="KAJ1193178.1"/>
    <property type="molecule type" value="Genomic_DNA"/>
</dbReference>
<keyword evidence="1" id="KW-0812">Transmembrane</keyword>
<evidence type="ECO:0000313" key="2">
    <source>
        <dbReference type="EMBL" id="KAJ1193178.1"/>
    </source>
</evidence>
<comment type="caution">
    <text evidence="2">The sequence shown here is derived from an EMBL/GenBank/DDBJ whole genome shotgun (WGS) entry which is preliminary data.</text>
</comment>
<organism evidence="2 3">
    <name type="scientific">Pleurodeles waltl</name>
    <name type="common">Iberian ribbed newt</name>
    <dbReference type="NCBI Taxonomy" id="8319"/>
    <lineage>
        <taxon>Eukaryota</taxon>
        <taxon>Metazoa</taxon>
        <taxon>Chordata</taxon>
        <taxon>Craniata</taxon>
        <taxon>Vertebrata</taxon>
        <taxon>Euteleostomi</taxon>
        <taxon>Amphibia</taxon>
        <taxon>Batrachia</taxon>
        <taxon>Caudata</taxon>
        <taxon>Salamandroidea</taxon>
        <taxon>Salamandridae</taxon>
        <taxon>Pleurodelinae</taxon>
        <taxon>Pleurodeles</taxon>
    </lineage>
</organism>
<gene>
    <name evidence="2" type="ORF">NDU88_002483</name>
</gene>